<dbReference type="Gene3D" id="3.40.50.2000">
    <property type="entry name" value="Glycogen Phosphorylase B"/>
    <property type="match status" value="1"/>
</dbReference>
<dbReference type="PROSITE" id="PS00375">
    <property type="entry name" value="UDPGT"/>
    <property type="match status" value="1"/>
</dbReference>
<dbReference type="Pfam" id="PF00201">
    <property type="entry name" value="UDPGT"/>
    <property type="match status" value="1"/>
</dbReference>
<dbReference type="SUPFAM" id="SSF53756">
    <property type="entry name" value="UDP-Glycosyltransferase/glycogen phosphorylase"/>
    <property type="match status" value="1"/>
</dbReference>
<comment type="catalytic activity">
    <reaction evidence="4 6">
        <text>glucuronate acceptor + UDP-alpha-D-glucuronate = acceptor beta-D-glucuronoside + UDP + H(+)</text>
        <dbReference type="Rhea" id="RHEA:21032"/>
        <dbReference type="ChEBI" id="CHEBI:15378"/>
        <dbReference type="ChEBI" id="CHEBI:58052"/>
        <dbReference type="ChEBI" id="CHEBI:58223"/>
        <dbReference type="ChEBI" id="CHEBI:132367"/>
        <dbReference type="ChEBI" id="CHEBI:132368"/>
        <dbReference type="EC" id="2.4.1.17"/>
    </reaction>
</comment>
<comment type="similarity">
    <text evidence="1 5">Belongs to the UDP-glycosyltransferase family.</text>
</comment>
<evidence type="ECO:0000313" key="7">
    <source>
        <dbReference type="EMBL" id="CAD2201924.1"/>
    </source>
</evidence>
<dbReference type="EC" id="2.4.1.17" evidence="6"/>
<dbReference type="GO" id="GO:0015020">
    <property type="term" value="F:glucuronosyltransferase activity"/>
    <property type="evidence" value="ECO:0007669"/>
    <property type="project" value="UniProtKB-EC"/>
</dbReference>
<evidence type="ECO:0000313" key="8">
    <source>
        <dbReference type="Proteomes" id="UP000580250"/>
    </source>
</evidence>
<dbReference type="InterPro" id="IPR050271">
    <property type="entry name" value="UDP-glycosyltransferase"/>
</dbReference>
<comment type="subcellular location">
    <subcellularLocation>
        <location evidence="6">Membrane</location>
        <topology evidence="6">Single-pass membrane protein</topology>
    </subcellularLocation>
</comment>
<dbReference type="PANTHER" id="PTHR48043">
    <property type="entry name" value="EG:EG0003.4 PROTEIN-RELATED"/>
    <property type="match status" value="1"/>
</dbReference>
<keyword evidence="3 5" id="KW-0808">Transferase</keyword>
<evidence type="ECO:0000256" key="2">
    <source>
        <dbReference type="ARBA" id="ARBA00022676"/>
    </source>
</evidence>
<evidence type="ECO:0000256" key="6">
    <source>
        <dbReference type="RuleBase" id="RU362059"/>
    </source>
</evidence>
<evidence type="ECO:0000256" key="5">
    <source>
        <dbReference type="RuleBase" id="RU003718"/>
    </source>
</evidence>
<evidence type="ECO:0000256" key="1">
    <source>
        <dbReference type="ARBA" id="ARBA00009995"/>
    </source>
</evidence>
<evidence type="ECO:0000256" key="4">
    <source>
        <dbReference type="ARBA" id="ARBA00047475"/>
    </source>
</evidence>
<dbReference type="Proteomes" id="UP000580250">
    <property type="component" value="Unassembled WGS sequence"/>
</dbReference>
<dbReference type="InterPro" id="IPR035595">
    <property type="entry name" value="UDP_glycos_trans_CS"/>
</dbReference>
<dbReference type="AlphaFoldDB" id="A0A6V7XRM4"/>
<reference evidence="7 8" key="1">
    <citation type="submission" date="2020-08" db="EMBL/GenBank/DDBJ databases">
        <authorList>
            <person name="Koutsovoulos G."/>
            <person name="Danchin GJ E."/>
        </authorList>
    </citation>
    <scope>NUCLEOTIDE SEQUENCE [LARGE SCALE GENOMIC DNA]</scope>
</reference>
<keyword evidence="2 5" id="KW-0328">Glycosyltransferase</keyword>
<evidence type="ECO:0000256" key="3">
    <source>
        <dbReference type="ARBA" id="ARBA00022679"/>
    </source>
</evidence>
<gene>
    <name evidence="7" type="ORF">MENT_LOCUS55526</name>
</gene>
<name>A0A6V7XRM4_MELEN</name>
<proteinExistence type="inferred from homology"/>
<dbReference type="GO" id="GO:0016020">
    <property type="term" value="C:membrane"/>
    <property type="evidence" value="ECO:0007669"/>
    <property type="project" value="UniProtKB-SubCell"/>
</dbReference>
<sequence>MNVAGGMTIDDAKFMINDVFLNYHNFQFKIKLPHFTPTNVQNIEITNEFIEQKQILFDPNTKLFISHCGQNSLTEAIYAGVPLICIPYDGDQFLNSSLIEHLGIGIFVSLWEDNKKKNKNPAFGNEFTSAVAEMLGK</sequence>
<dbReference type="EMBL" id="CAJEWN010002104">
    <property type="protein sequence ID" value="CAD2201924.1"/>
    <property type="molecule type" value="Genomic_DNA"/>
</dbReference>
<dbReference type="InterPro" id="IPR002213">
    <property type="entry name" value="UDP_glucos_trans"/>
</dbReference>
<comment type="caution">
    <text evidence="7">The sequence shown here is derived from an EMBL/GenBank/DDBJ whole genome shotgun (WGS) entry which is preliminary data.</text>
</comment>
<organism evidence="7 8">
    <name type="scientific">Meloidogyne enterolobii</name>
    <name type="common">Root-knot nematode worm</name>
    <name type="synonym">Meloidogyne mayaguensis</name>
    <dbReference type="NCBI Taxonomy" id="390850"/>
    <lineage>
        <taxon>Eukaryota</taxon>
        <taxon>Metazoa</taxon>
        <taxon>Ecdysozoa</taxon>
        <taxon>Nematoda</taxon>
        <taxon>Chromadorea</taxon>
        <taxon>Rhabditida</taxon>
        <taxon>Tylenchina</taxon>
        <taxon>Tylenchomorpha</taxon>
        <taxon>Tylenchoidea</taxon>
        <taxon>Meloidogynidae</taxon>
        <taxon>Meloidogyninae</taxon>
        <taxon>Meloidogyne</taxon>
    </lineage>
</organism>
<dbReference type="OrthoDB" id="6280089at2759"/>
<dbReference type="PANTHER" id="PTHR48043:SF145">
    <property type="entry name" value="FI06409P-RELATED"/>
    <property type="match status" value="1"/>
</dbReference>
<protein>
    <recommendedName>
        <fullName evidence="6">UDP-glucuronosyltransferase</fullName>
        <ecNumber evidence="6">2.4.1.17</ecNumber>
    </recommendedName>
</protein>
<accession>A0A6V7XRM4</accession>